<dbReference type="EMBL" id="LT963408">
    <property type="protein sequence ID" value="SOS34962.1"/>
    <property type="molecule type" value="Genomic_DNA"/>
</dbReference>
<evidence type="ECO:0000313" key="2">
    <source>
        <dbReference type="Proteomes" id="UP000238093"/>
    </source>
</evidence>
<name>A0A2K4WGE8_9PSED</name>
<gene>
    <name evidence="1" type="ORF">CFBP6411_03605</name>
</gene>
<organism evidence="1 2">
    <name type="scientific">Pseudomonas syringae group genomosp. 3</name>
    <dbReference type="NCBI Taxonomy" id="251701"/>
    <lineage>
        <taxon>Bacteria</taxon>
        <taxon>Pseudomonadati</taxon>
        <taxon>Pseudomonadota</taxon>
        <taxon>Gammaproteobacteria</taxon>
        <taxon>Pseudomonadales</taxon>
        <taxon>Pseudomonadaceae</taxon>
        <taxon>Pseudomonas</taxon>
    </lineage>
</organism>
<dbReference type="Proteomes" id="UP000238093">
    <property type="component" value="Chromosome I"/>
</dbReference>
<accession>A0A2K4WGE8</accession>
<sequence>MTLPPPAAANTGVADNLNLATTQLRRYQIEDGQMEVFLVYWHKLIAQRQKFGFRVLFAYVDEAHNELVWAVEHDGDFKAAEAAYFHSGERVATLFGAPHVMKSVKIGMARRLP</sequence>
<evidence type="ECO:0008006" key="3">
    <source>
        <dbReference type="Google" id="ProtNLM"/>
    </source>
</evidence>
<dbReference type="AlphaFoldDB" id="A0A2K4WGE8"/>
<proteinExistence type="predicted"/>
<evidence type="ECO:0000313" key="1">
    <source>
        <dbReference type="EMBL" id="SOS34962.1"/>
    </source>
</evidence>
<protein>
    <recommendedName>
        <fullName evidence="3">NIPSNAP domain-containing protein</fullName>
    </recommendedName>
</protein>
<dbReference type="RefSeq" id="WP_005739935.1">
    <property type="nucleotide sequence ID" value="NZ_LT963408.1"/>
</dbReference>
<reference evidence="2" key="1">
    <citation type="submission" date="2017-11" db="EMBL/GenBank/DDBJ databases">
        <authorList>
            <person name="Blom J."/>
        </authorList>
    </citation>
    <scope>NUCLEOTIDE SEQUENCE [LARGE SCALE GENOMIC DNA]</scope>
</reference>